<feature type="domain" description="Interferon-related developmental regulator N-terminal" evidence="2">
    <location>
        <begin position="17"/>
        <end position="203"/>
    </location>
</feature>
<dbReference type="InterPro" id="IPR016024">
    <property type="entry name" value="ARM-type_fold"/>
</dbReference>
<dbReference type="Proteomes" id="UP001370490">
    <property type="component" value="Unassembled WGS sequence"/>
</dbReference>
<evidence type="ECO:0000256" key="1">
    <source>
        <dbReference type="ARBA" id="ARBA00008828"/>
    </source>
</evidence>
<comment type="similarity">
    <text evidence="1">Belongs to the IFRD family.</text>
</comment>
<dbReference type="Pfam" id="PF05004">
    <property type="entry name" value="IFRD"/>
    <property type="match status" value="1"/>
</dbReference>
<sequence>MGKRFDRGKMVLALSEEDRKHLKNSRNKHKAKQMDHYLKQLFEKSFMELRVSIESAREDALRSIVEAFTNKLQHQFAETNLATILDRCLKSVKLGSANEIDLACHAIGLLVLTNQNESNARDAYEESLPVLSESLKSNSELVKIPHSSAIVTFVGAQNAIETETSMLVLWQYISESSDSKSTSETVKVVAVFASQALLLIIQKGCLAKFTTDSSDNVLNEVKTFSAEHANSPKKSSQMIQLNFFKHFLSSGLSIHMEENHCFHDKFNFKPKNVQLKDNDFCKPEITERLFKSPNSIYRKGMTQLPNKLRLQSQERNFGDGHAADD</sequence>
<dbReference type="AlphaFoldDB" id="A0AAN8URU2"/>
<keyword evidence="4" id="KW-1185">Reference proteome</keyword>
<dbReference type="SUPFAM" id="SSF48371">
    <property type="entry name" value="ARM repeat"/>
    <property type="match status" value="1"/>
</dbReference>
<dbReference type="PANTHER" id="PTHR12354:SF15">
    <property type="entry name" value="INTERFERON-RELATED DEVELOPMENTAL REGULATOR N-TERMINAL DOMAIN-CONTAINING PROTEIN"/>
    <property type="match status" value="1"/>
</dbReference>
<accession>A0AAN8URU2</accession>
<dbReference type="InterPro" id="IPR007701">
    <property type="entry name" value="Interferon-rel_develop_reg_N"/>
</dbReference>
<organism evidence="3 4">
    <name type="scientific">Dillenia turbinata</name>
    <dbReference type="NCBI Taxonomy" id="194707"/>
    <lineage>
        <taxon>Eukaryota</taxon>
        <taxon>Viridiplantae</taxon>
        <taxon>Streptophyta</taxon>
        <taxon>Embryophyta</taxon>
        <taxon>Tracheophyta</taxon>
        <taxon>Spermatophyta</taxon>
        <taxon>Magnoliopsida</taxon>
        <taxon>eudicotyledons</taxon>
        <taxon>Gunneridae</taxon>
        <taxon>Pentapetalae</taxon>
        <taxon>Dilleniales</taxon>
        <taxon>Dilleniaceae</taxon>
        <taxon>Dillenia</taxon>
    </lineage>
</organism>
<dbReference type="InterPro" id="IPR039777">
    <property type="entry name" value="IFRD"/>
</dbReference>
<gene>
    <name evidence="3" type="ORF">RJ641_019192</name>
</gene>
<evidence type="ECO:0000313" key="4">
    <source>
        <dbReference type="Proteomes" id="UP001370490"/>
    </source>
</evidence>
<protein>
    <submittedName>
        <fullName evidence="3">Interferon-related developmental regulator, N-terminal</fullName>
    </submittedName>
</protein>
<name>A0AAN8URU2_9MAGN</name>
<dbReference type="PANTHER" id="PTHR12354">
    <property type="entry name" value="INTERFERON-RELATED DEVELOPMENTAL REGULATOR"/>
    <property type="match status" value="1"/>
</dbReference>
<evidence type="ECO:0000259" key="2">
    <source>
        <dbReference type="Pfam" id="PF05004"/>
    </source>
</evidence>
<reference evidence="3 4" key="1">
    <citation type="submission" date="2023-12" db="EMBL/GenBank/DDBJ databases">
        <title>A high-quality genome assembly for Dillenia turbinata (Dilleniales).</title>
        <authorList>
            <person name="Chanderbali A."/>
        </authorList>
    </citation>
    <scope>NUCLEOTIDE SEQUENCE [LARGE SCALE GENOMIC DNA]</scope>
    <source>
        <strain evidence="3">LSX21</strain>
        <tissue evidence="3">Leaf</tissue>
    </source>
</reference>
<evidence type="ECO:0000313" key="3">
    <source>
        <dbReference type="EMBL" id="KAK6916331.1"/>
    </source>
</evidence>
<comment type="caution">
    <text evidence="3">The sequence shown here is derived from an EMBL/GenBank/DDBJ whole genome shotgun (WGS) entry which is preliminary data.</text>
</comment>
<dbReference type="EMBL" id="JBAMMX010000024">
    <property type="protein sequence ID" value="KAK6916331.1"/>
    <property type="molecule type" value="Genomic_DNA"/>
</dbReference>
<proteinExistence type="inferred from homology"/>